<evidence type="ECO:0000256" key="11">
    <source>
        <dbReference type="HAMAP-Rule" id="MF_01318"/>
    </source>
</evidence>
<dbReference type="PROSITE" id="PS01199">
    <property type="entry name" value="RIBOSOMAL_L1"/>
    <property type="match status" value="1"/>
</dbReference>
<dbReference type="GO" id="GO:0000049">
    <property type="term" value="F:tRNA binding"/>
    <property type="evidence" value="ECO:0007669"/>
    <property type="project" value="UniProtKB-KW"/>
</dbReference>
<dbReference type="GO" id="GO:0006412">
    <property type="term" value="P:translation"/>
    <property type="evidence" value="ECO:0007669"/>
    <property type="project" value="UniProtKB-UniRule"/>
</dbReference>
<evidence type="ECO:0000256" key="3">
    <source>
        <dbReference type="ARBA" id="ARBA00022555"/>
    </source>
</evidence>
<keyword evidence="6 11" id="KW-0694">RNA-binding</keyword>
<gene>
    <name evidence="11" type="primary">rplA</name>
    <name evidence="13" type="ORF">EDC91_13413</name>
</gene>
<keyword evidence="8 11" id="KW-0687">Ribonucleoprotein</keyword>
<comment type="caution">
    <text evidence="13">The sequence shown here is derived from an EMBL/GenBank/DDBJ whole genome shotgun (WGS) entry which is preliminary data.</text>
</comment>
<evidence type="ECO:0000256" key="4">
    <source>
        <dbReference type="ARBA" id="ARBA00022730"/>
    </source>
</evidence>
<dbReference type="FunFam" id="3.40.50.790:FF:000001">
    <property type="entry name" value="50S ribosomal protein L1"/>
    <property type="match status" value="1"/>
</dbReference>
<dbReference type="GO" id="GO:0006417">
    <property type="term" value="P:regulation of translation"/>
    <property type="evidence" value="ECO:0007669"/>
    <property type="project" value="UniProtKB-KW"/>
</dbReference>
<dbReference type="GO" id="GO:0019843">
    <property type="term" value="F:rRNA binding"/>
    <property type="evidence" value="ECO:0007669"/>
    <property type="project" value="UniProtKB-UniRule"/>
</dbReference>
<protein>
    <recommendedName>
        <fullName evidence="9 11">Large ribosomal subunit protein uL1</fullName>
    </recommendedName>
</protein>
<evidence type="ECO:0000256" key="1">
    <source>
        <dbReference type="ARBA" id="ARBA00010531"/>
    </source>
</evidence>
<evidence type="ECO:0000256" key="2">
    <source>
        <dbReference type="ARBA" id="ARBA00022491"/>
    </source>
</evidence>
<evidence type="ECO:0000256" key="5">
    <source>
        <dbReference type="ARBA" id="ARBA00022845"/>
    </source>
</evidence>
<dbReference type="PANTHER" id="PTHR36427">
    <property type="entry name" value="54S RIBOSOMAL PROTEIN L1, MITOCHONDRIAL"/>
    <property type="match status" value="1"/>
</dbReference>
<dbReference type="GO" id="GO:0003735">
    <property type="term" value="F:structural constituent of ribosome"/>
    <property type="evidence" value="ECO:0007669"/>
    <property type="project" value="InterPro"/>
</dbReference>
<evidence type="ECO:0000256" key="10">
    <source>
        <dbReference type="ARBA" id="ARBA00059110"/>
    </source>
</evidence>
<comment type="function">
    <text evidence="10 11">Protein L1 is also a translational repressor protein, it controls the translation of the L11 operon by binding to its mRNA.</text>
</comment>
<evidence type="ECO:0000256" key="7">
    <source>
        <dbReference type="ARBA" id="ARBA00022980"/>
    </source>
</evidence>
<keyword evidence="7 11" id="KW-0689">Ribosomal protein</keyword>
<reference evidence="13 14" key="1">
    <citation type="submission" date="2019-03" db="EMBL/GenBank/DDBJ databases">
        <title>Freshwater and sediment microbial communities from various areas in North America, analyzing microbe dynamics in response to fracking.</title>
        <authorList>
            <person name="Lamendella R."/>
        </authorList>
    </citation>
    <scope>NUCLEOTIDE SEQUENCE [LARGE SCALE GENOMIC DNA]</scope>
    <source>
        <strain evidence="13 14">74A</strain>
    </source>
</reference>
<proteinExistence type="inferred from homology"/>
<dbReference type="AlphaFoldDB" id="A0A4R2F679"/>
<comment type="similarity">
    <text evidence="1 11 12">Belongs to the universal ribosomal protein uL1 family.</text>
</comment>
<dbReference type="EMBL" id="SLWF01000034">
    <property type="protein sequence ID" value="TCN79412.1"/>
    <property type="molecule type" value="Genomic_DNA"/>
</dbReference>
<dbReference type="SUPFAM" id="SSF56808">
    <property type="entry name" value="Ribosomal protein L1"/>
    <property type="match status" value="1"/>
</dbReference>
<dbReference type="InterPro" id="IPR005878">
    <property type="entry name" value="Ribosom_uL1_bac-type"/>
</dbReference>
<dbReference type="Proteomes" id="UP000294832">
    <property type="component" value="Unassembled WGS sequence"/>
</dbReference>
<evidence type="ECO:0000313" key="13">
    <source>
        <dbReference type="EMBL" id="TCN79412.1"/>
    </source>
</evidence>
<evidence type="ECO:0000256" key="12">
    <source>
        <dbReference type="RuleBase" id="RU000659"/>
    </source>
</evidence>
<dbReference type="RefSeq" id="WP_133040226.1">
    <property type="nucleotide sequence ID" value="NZ_SLWF01000034.1"/>
</dbReference>
<dbReference type="InterPro" id="IPR023674">
    <property type="entry name" value="Ribosomal_uL1-like"/>
</dbReference>
<dbReference type="InterPro" id="IPR016095">
    <property type="entry name" value="Ribosomal_uL1_3-a/b-sand"/>
</dbReference>
<keyword evidence="3 11" id="KW-0820">tRNA-binding</keyword>
<dbReference type="PIRSF" id="PIRSF002155">
    <property type="entry name" value="Ribosomal_L1"/>
    <property type="match status" value="1"/>
</dbReference>
<evidence type="ECO:0000256" key="9">
    <source>
        <dbReference type="ARBA" id="ARBA00035241"/>
    </source>
</evidence>
<dbReference type="HAMAP" id="MF_01318_B">
    <property type="entry name" value="Ribosomal_uL1_B"/>
    <property type="match status" value="1"/>
</dbReference>
<sequence length="234" mass="24702">MAKLTKRMRVIREKVEATKAYDINEALALLKELATAKFVESVDVAVNLGVDPRKSDQNVRGAIVLPHGTGRDVRVAVFTQGANAEAAKEAGAELVGMDDLAAQVKAGEMNFDVVIASPDAMRVVGQLGQILGPRGLMPNPKTGTVTPNVAEAVKNAKAGQVRYRTDKNGIIHTTIGKADFEPVKLKENLEALMIALKKAKPAAAKGQYIKKVTVSTTMGAGVAVDQSTLDTTAA</sequence>
<dbReference type="PANTHER" id="PTHR36427:SF3">
    <property type="entry name" value="LARGE RIBOSOMAL SUBUNIT PROTEIN UL1M"/>
    <property type="match status" value="1"/>
</dbReference>
<dbReference type="CDD" id="cd00403">
    <property type="entry name" value="Ribosomal_L1"/>
    <property type="match status" value="1"/>
</dbReference>
<dbReference type="Gene3D" id="3.40.50.790">
    <property type="match status" value="1"/>
</dbReference>
<dbReference type="InterPro" id="IPR028364">
    <property type="entry name" value="Ribosomal_uL1/biogenesis"/>
</dbReference>
<evidence type="ECO:0000256" key="8">
    <source>
        <dbReference type="ARBA" id="ARBA00023274"/>
    </source>
</evidence>
<organism evidence="13 14">
    <name type="scientific">Shewanella fodinae</name>
    <dbReference type="NCBI Taxonomy" id="552357"/>
    <lineage>
        <taxon>Bacteria</taxon>
        <taxon>Pseudomonadati</taxon>
        <taxon>Pseudomonadota</taxon>
        <taxon>Gammaproteobacteria</taxon>
        <taxon>Alteromonadales</taxon>
        <taxon>Shewanellaceae</taxon>
        <taxon>Shewanella</taxon>
    </lineage>
</organism>
<keyword evidence="5 11" id="KW-0810">Translation regulation</keyword>
<accession>A0A4R2F679</accession>
<evidence type="ECO:0000256" key="6">
    <source>
        <dbReference type="ARBA" id="ARBA00022884"/>
    </source>
</evidence>
<name>A0A4R2F679_9GAMM</name>
<dbReference type="Pfam" id="PF00687">
    <property type="entry name" value="Ribosomal_L1"/>
    <property type="match status" value="1"/>
</dbReference>
<keyword evidence="4 11" id="KW-0699">rRNA-binding</keyword>
<comment type="function">
    <text evidence="11">Binds directly to 23S rRNA. The L1 stalk is quite mobile in the ribosome, and is involved in E site tRNA release.</text>
</comment>
<dbReference type="Gene3D" id="3.30.190.20">
    <property type="match status" value="1"/>
</dbReference>
<dbReference type="GO" id="GO:0022625">
    <property type="term" value="C:cytosolic large ribosomal subunit"/>
    <property type="evidence" value="ECO:0007669"/>
    <property type="project" value="TreeGrafter"/>
</dbReference>
<dbReference type="InterPro" id="IPR023673">
    <property type="entry name" value="Ribosomal_uL1_CS"/>
</dbReference>
<comment type="subunit">
    <text evidence="11">Part of the 50S ribosomal subunit.</text>
</comment>
<dbReference type="NCBIfam" id="TIGR01169">
    <property type="entry name" value="rplA_bact"/>
    <property type="match status" value="1"/>
</dbReference>
<dbReference type="OrthoDB" id="9803740at2"/>
<evidence type="ECO:0000313" key="14">
    <source>
        <dbReference type="Proteomes" id="UP000294832"/>
    </source>
</evidence>
<keyword evidence="2 11" id="KW-0678">Repressor</keyword>
<dbReference type="InterPro" id="IPR002143">
    <property type="entry name" value="Ribosomal_uL1"/>
</dbReference>
<keyword evidence="14" id="KW-1185">Reference proteome</keyword>